<protein>
    <submittedName>
        <fullName evidence="2">DUF2752 domain-containing protein</fullName>
    </submittedName>
</protein>
<keyword evidence="1" id="KW-1133">Transmembrane helix</keyword>
<keyword evidence="1" id="KW-0812">Transmembrane</keyword>
<reference evidence="2 3" key="1">
    <citation type="journal article" date="2021" name="ISME Commun">
        <title>Automated analysis of genomic sequences facilitates high-throughput and comprehensive description of bacteria.</title>
        <authorList>
            <person name="Hitch T.C.A."/>
        </authorList>
    </citation>
    <scope>NUCLEOTIDE SEQUENCE [LARGE SCALE GENOMIC DNA]</scope>
    <source>
        <strain evidence="2 3">Sanger_18</strain>
    </source>
</reference>
<organism evidence="2 3">
    <name type="scientific">Suilimivivens aceti</name>
    <dbReference type="NCBI Taxonomy" id="2981774"/>
    <lineage>
        <taxon>Bacteria</taxon>
        <taxon>Bacillati</taxon>
        <taxon>Bacillota</taxon>
        <taxon>Clostridia</taxon>
        <taxon>Lachnospirales</taxon>
        <taxon>Lachnospiraceae</taxon>
        <taxon>Suilimivivens</taxon>
    </lineage>
</organism>
<accession>A0ABT2T6L0</accession>
<evidence type="ECO:0000313" key="2">
    <source>
        <dbReference type="EMBL" id="MCU6745511.1"/>
    </source>
</evidence>
<dbReference type="Proteomes" id="UP001652432">
    <property type="component" value="Unassembled WGS sequence"/>
</dbReference>
<name>A0ABT2T6L0_9FIRM</name>
<dbReference type="RefSeq" id="WP_262575563.1">
    <property type="nucleotide sequence ID" value="NZ_JAOQKJ010000013.1"/>
</dbReference>
<dbReference type="Pfam" id="PF10825">
    <property type="entry name" value="DUF2752"/>
    <property type="match status" value="1"/>
</dbReference>
<feature type="transmembrane region" description="Helical" evidence="1">
    <location>
        <begin position="16"/>
        <end position="35"/>
    </location>
</feature>
<dbReference type="InterPro" id="IPR021215">
    <property type="entry name" value="DUF2752"/>
</dbReference>
<proteinExistence type="predicted"/>
<keyword evidence="1" id="KW-0472">Membrane</keyword>
<evidence type="ECO:0000256" key="1">
    <source>
        <dbReference type="SAM" id="Phobius"/>
    </source>
</evidence>
<evidence type="ECO:0000313" key="3">
    <source>
        <dbReference type="Proteomes" id="UP001652432"/>
    </source>
</evidence>
<gene>
    <name evidence="2" type="ORF">OCV77_13625</name>
</gene>
<feature type="transmembrane region" description="Helical" evidence="1">
    <location>
        <begin position="71"/>
        <end position="91"/>
    </location>
</feature>
<comment type="caution">
    <text evidence="2">The sequence shown here is derived from an EMBL/GenBank/DDBJ whole genome shotgun (WGS) entry which is preliminary data.</text>
</comment>
<feature type="transmembrane region" description="Helical" evidence="1">
    <location>
        <begin position="103"/>
        <end position="123"/>
    </location>
</feature>
<keyword evidence="3" id="KW-1185">Reference proteome</keyword>
<sequence length="161" mass="18975">MNWKKTGRRIREDAKWAFLTGIVFFVYYEIVHYFYGAFCPMLVTTGFPCAGCGLTRAFLYLGSGQLERAMYMNPMALFVIVFALYCGYYRYIRLTTVKHFSLALGLLITVMLVFYGVRMYLYFPDRVPYVYTRRNVLAECFPGYQQLVDQLLNRIRENRVS</sequence>
<dbReference type="EMBL" id="JAOQKJ010000013">
    <property type="protein sequence ID" value="MCU6745511.1"/>
    <property type="molecule type" value="Genomic_DNA"/>
</dbReference>